<dbReference type="Proteomes" id="UP000612956">
    <property type="component" value="Unassembled WGS sequence"/>
</dbReference>
<evidence type="ECO:0000313" key="2">
    <source>
        <dbReference type="Proteomes" id="UP000612956"/>
    </source>
</evidence>
<name>A0A917V5P1_9NOCA</name>
<keyword evidence="2" id="KW-1185">Reference proteome</keyword>
<protein>
    <submittedName>
        <fullName evidence="1">Uncharacterized protein</fullName>
    </submittedName>
</protein>
<gene>
    <name evidence="1" type="ORF">GCM10011591_10850</name>
</gene>
<dbReference type="EMBL" id="BMMW01000001">
    <property type="protein sequence ID" value="GGK41106.1"/>
    <property type="molecule type" value="Genomic_DNA"/>
</dbReference>
<organism evidence="1 2">
    <name type="scientific">Nocardia camponoti</name>
    <dbReference type="NCBI Taxonomy" id="1616106"/>
    <lineage>
        <taxon>Bacteria</taxon>
        <taxon>Bacillati</taxon>
        <taxon>Actinomycetota</taxon>
        <taxon>Actinomycetes</taxon>
        <taxon>Mycobacteriales</taxon>
        <taxon>Nocardiaceae</taxon>
        <taxon>Nocardia</taxon>
    </lineage>
</organism>
<accession>A0A917V5P1</accession>
<reference evidence="1" key="2">
    <citation type="submission" date="2020-09" db="EMBL/GenBank/DDBJ databases">
        <authorList>
            <person name="Sun Q."/>
            <person name="Zhou Y."/>
        </authorList>
    </citation>
    <scope>NUCLEOTIDE SEQUENCE</scope>
    <source>
        <strain evidence="1">CGMCC 4.7278</strain>
    </source>
</reference>
<sequence>MRDKIDKCVLGARRKAPKTAFAFSETAGRVRENTKIHIWEQCRDAERLTE</sequence>
<reference evidence="1" key="1">
    <citation type="journal article" date="2014" name="Int. J. Syst. Evol. Microbiol.">
        <title>Complete genome sequence of Corynebacterium casei LMG S-19264T (=DSM 44701T), isolated from a smear-ripened cheese.</title>
        <authorList>
            <consortium name="US DOE Joint Genome Institute (JGI-PGF)"/>
            <person name="Walter F."/>
            <person name="Albersmeier A."/>
            <person name="Kalinowski J."/>
            <person name="Ruckert C."/>
        </authorList>
    </citation>
    <scope>NUCLEOTIDE SEQUENCE</scope>
    <source>
        <strain evidence="1">CGMCC 4.7278</strain>
    </source>
</reference>
<evidence type="ECO:0000313" key="1">
    <source>
        <dbReference type="EMBL" id="GGK41106.1"/>
    </source>
</evidence>
<dbReference type="AlphaFoldDB" id="A0A917V5P1"/>
<proteinExistence type="predicted"/>
<comment type="caution">
    <text evidence="1">The sequence shown here is derived from an EMBL/GenBank/DDBJ whole genome shotgun (WGS) entry which is preliminary data.</text>
</comment>